<protein>
    <submittedName>
        <fullName evidence="3">Transposase IS116/IS110/IS902 family</fullName>
    </submittedName>
</protein>
<feature type="domain" description="Transposase IS116/IS110/IS902 C-terminal" evidence="2">
    <location>
        <begin position="278"/>
        <end position="353"/>
    </location>
</feature>
<accession>A0A173UH98</accession>
<organism evidence="3 4">
    <name type="scientific">Faecalibacterium prausnitzii</name>
    <dbReference type="NCBI Taxonomy" id="853"/>
    <lineage>
        <taxon>Bacteria</taxon>
        <taxon>Bacillati</taxon>
        <taxon>Bacillota</taxon>
        <taxon>Clostridia</taxon>
        <taxon>Eubacteriales</taxon>
        <taxon>Oscillospiraceae</taxon>
        <taxon>Faecalibacterium</taxon>
    </lineage>
</organism>
<dbReference type="NCBIfam" id="NF033542">
    <property type="entry name" value="transpos_IS110"/>
    <property type="match status" value="1"/>
</dbReference>
<dbReference type="InterPro" id="IPR002525">
    <property type="entry name" value="Transp_IS110-like_N"/>
</dbReference>
<dbReference type="InterPro" id="IPR003346">
    <property type="entry name" value="Transposase_20"/>
</dbReference>
<evidence type="ECO:0000313" key="4">
    <source>
        <dbReference type="Proteomes" id="UP000095649"/>
    </source>
</evidence>
<reference evidence="3 4" key="1">
    <citation type="submission" date="2015-09" db="EMBL/GenBank/DDBJ databases">
        <authorList>
            <consortium name="Pathogen Informatics"/>
        </authorList>
    </citation>
    <scope>NUCLEOTIDE SEQUENCE [LARGE SCALE GENOMIC DNA]</scope>
    <source>
        <strain evidence="3 4">2789STDY5834970</strain>
    </source>
</reference>
<dbReference type="Proteomes" id="UP000095649">
    <property type="component" value="Unassembled WGS sequence"/>
</dbReference>
<dbReference type="Pfam" id="PF01548">
    <property type="entry name" value="DEDD_Tnp_IS110"/>
    <property type="match status" value="1"/>
</dbReference>
<dbReference type="InterPro" id="IPR047650">
    <property type="entry name" value="Transpos_IS110"/>
</dbReference>
<dbReference type="GO" id="GO:0006313">
    <property type="term" value="P:DNA transposition"/>
    <property type="evidence" value="ECO:0007669"/>
    <property type="project" value="InterPro"/>
</dbReference>
<dbReference type="GO" id="GO:0004803">
    <property type="term" value="F:transposase activity"/>
    <property type="evidence" value="ECO:0007669"/>
    <property type="project" value="InterPro"/>
</dbReference>
<dbReference type="AlphaFoldDB" id="A0A173UH98"/>
<evidence type="ECO:0000313" key="3">
    <source>
        <dbReference type="EMBL" id="CUN13830.1"/>
    </source>
</evidence>
<sequence length="422" mass="46876">MSYCPVAGIDVSKKFSDMCILSPDNKIFAQEKIYHDETSINRANALLQKAERLFFSKPVIVMESTSHYHLILFQFFSEHGYDVIVVNPLQSNSMKDFSIRKRKTDRVDAFKLAMMYRTKTLRPSQIPQTATRALRQLCRHRAELLNDVSSYKSRLTALLDQTFPGYDKVFSDVGGVTSCAVLVRFPTPTILLVEEESELVEVIAAASKSGYSFAKKKARLLISAAQKAQTLGIHSCADETLIVCTIQMLRTLSESVLQIETAIDNLLAQIKGMRNNVSLLQSIPGIGSHSAALLLGEIGDISLFKKPKQLAAYFGLDPTERQSGSFRGTKNKLSKRGSSYARAALHMGIVNSICKRGKDSAANPVLLSYYEKKCKNKPAKVAQAASMHKLVFIIFAVLRDQKPFELKTPEQHAVEQGFVKAA</sequence>
<name>A0A173UH98_9FIRM</name>
<dbReference type="OrthoDB" id="9811278at2"/>
<evidence type="ECO:0000259" key="2">
    <source>
        <dbReference type="Pfam" id="PF02371"/>
    </source>
</evidence>
<dbReference type="PANTHER" id="PTHR33055:SF13">
    <property type="entry name" value="TRANSPOSASE"/>
    <property type="match status" value="1"/>
</dbReference>
<proteinExistence type="predicted"/>
<dbReference type="PANTHER" id="PTHR33055">
    <property type="entry name" value="TRANSPOSASE FOR INSERTION SEQUENCE ELEMENT IS1111A"/>
    <property type="match status" value="1"/>
</dbReference>
<evidence type="ECO:0000259" key="1">
    <source>
        <dbReference type="Pfam" id="PF01548"/>
    </source>
</evidence>
<dbReference type="EMBL" id="CYXN01000020">
    <property type="protein sequence ID" value="CUN13830.1"/>
    <property type="molecule type" value="Genomic_DNA"/>
</dbReference>
<dbReference type="RefSeq" id="WP_055186482.1">
    <property type="nucleotide sequence ID" value="NZ_CYXN01000020.1"/>
</dbReference>
<feature type="domain" description="Transposase IS110-like N-terminal" evidence="1">
    <location>
        <begin position="7"/>
        <end position="164"/>
    </location>
</feature>
<gene>
    <name evidence="3" type="ORF">ERS852582_02103</name>
</gene>
<dbReference type="GO" id="GO:0003677">
    <property type="term" value="F:DNA binding"/>
    <property type="evidence" value="ECO:0007669"/>
    <property type="project" value="InterPro"/>
</dbReference>
<dbReference type="Pfam" id="PF02371">
    <property type="entry name" value="Transposase_20"/>
    <property type="match status" value="1"/>
</dbReference>